<reference evidence="1" key="1">
    <citation type="journal article" date="2015" name="Genome Biol. Evol.">
        <title>Organellar Genomes of White Spruce (Picea glauca): Assembly and Annotation.</title>
        <authorList>
            <person name="Jackman S.D."/>
            <person name="Warren R.L."/>
            <person name="Gibb E.A."/>
            <person name="Vandervalk B.P."/>
            <person name="Mohamadi H."/>
            <person name="Chu J."/>
            <person name="Raymond A."/>
            <person name="Pleasance S."/>
            <person name="Coope R."/>
            <person name="Wildung M.R."/>
            <person name="Ritland C.E."/>
            <person name="Bousquet J."/>
            <person name="Jones S.J."/>
            <person name="Bohlmann J."/>
            <person name="Birol I."/>
        </authorList>
    </citation>
    <scope>NUCLEOTIDE SEQUENCE [LARGE SCALE GENOMIC DNA]</scope>
    <source>
        <tissue evidence="1">Flushing bud</tissue>
    </source>
</reference>
<keyword evidence="1" id="KW-0496">Mitochondrion</keyword>
<proteinExistence type="predicted"/>
<gene>
    <name evidence="1" type="ORF">ABT39_MTgene1001</name>
</gene>
<geneLocation type="mitochondrion" evidence="1"/>
<comment type="caution">
    <text evidence="1">The sequence shown here is derived from an EMBL/GenBank/DDBJ whole genome shotgun (WGS) entry which is preliminary data.</text>
</comment>
<dbReference type="AlphaFoldDB" id="A0A117NJ81"/>
<protein>
    <submittedName>
        <fullName evidence="1">Uncharacterized protein</fullName>
    </submittedName>
</protein>
<sequence length="59" mass="7038">MGRDIPRDPIKKRTIVISAHPSWRLLSFAISLYRINYTNTPAYRIMFSLWPHLSSWYSL</sequence>
<dbReference type="EMBL" id="LKAM01000001">
    <property type="protein sequence ID" value="KUM51155.1"/>
    <property type="molecule type" value="Genomic_DNA"/>
</dbReference>
<evidence type="ECO:0000313" key="1">
    <source>
        <dbReference type="EMBL" id="KUM51155.1"/>
    </source>
</evidence>
<accession>A0A117NJ81</accession>
<name>A0A117NJ81_PICGL</name>
<organism evidence="1">
    <name type="scientific">Picea glauca</name>
    <name type="common">White spruce</name>
    <name type="synonym">Pinus glauca</name>
    <dbReference type="NCBI Taxonomy" id="3330"/>
    <lineage>
        <taxon>Eukaryota</taxon>
        <taxon>Viridiplantae</taxon>
        <taxon>Streptophyta</taxon>
        <taxon>Embryophyta</taxon>
        <taxon>Tracheophyta</taxon>
        <taxon>Spermatophyta</taxon>
        <taxon>Pinopsida</taxon>
        <taxon>Pinidae</taxon>
        <taxon>Conifers I</taxon>
        <taxon>Pinales</taxon>
        <taxon>Pinaceae</taxon>
        <taxon>Picea</taxon>
    </lineage>
</organism>